<feature type="transmembrane region" description="Helical" evidence="7">
    <location>
        <begin position="900"/>
        <end position="923"/>
    </location>
</feature>
<feature type="transmembrane region" description="Helical" evidence="7">
    <location>
        <begin position="959"/>
        <end position="981"/>
    </location>
</feature>
<dbReference type="Pfam" id="PF02687">
    <property type="entry name" value="FtsX"/>
    <property type="match status" value="1"/>
</dbReference>
<feature type="signal peptide" evidence="8">
    <location>
        <begin position="1"/>
        <end position="22"/>
    </location>
</feature>
<keyword evidence="11" id="KW-1185">Reference proteome</keyword>
<accession>A0A1T4WP53</accession>
<dbReference type="OrthoDB" id="9773692at2"/>
<evidence type="ECO:0000256" key="7">
    <source>
        <dbReference type="SAM" id="Phobius"/>
    </source>
</evidence>
<dbReference type="PANTHER" id="PTHR30572">
    <property type="entry name" value="MEMBRANE COMPONENT OF TRANSPORTER-RELATED"/>
    <property type="match status" value="1"/>
</dbReference>
<comment type="subcellular location">
    <subcellularLocation>
        <location evidence="1">Cell membrane</location>
        <topology evidence="1">Multi-pass membrane protein</topology>
    </subcellularLocation>
</comment>
<sequence>MKSILSLALALALFLAVPFAKAAPPSADAQPSIMEQLSAIPDRSVGSPGHFRAAELVSNALSKTLSDERNVICFTQHFSIPVQLVEHCSITRADGRTEQLFPLRMNALSPSSIPAPGLNAPVLAVGKGELRDFNGHDVNGRIILMDLDSGKNWQNAAMLGARAVIFTDPRPGRPKAPRNELEKLFEPTPIDFPRFWMPYEQASRIFGAISPKSSFPPVTLRSSMHWTRAPTQNIACLIPGSDETLKNELCIFEAFYDSTADIPGNAPGADEACSIDTLLALAHEFERTPPKRSVLLLATAGHAQGQAGMREFTYALSEKIERLENEAGALALRKEHALISLELLEEFRPEEDKGWPRIESEQKLLREALGFVVKTQTDALSAELARLRLSPDFPERSERIAALAKERLNLRRLSWLPETAQLSTQDKKILTSLIAPAQEEQQRELADATLEEKELGSILLLREQLDTFQIKALVSLHLSSHGTGIGAFERGWLYLLRPTISRTRFLSPLAALLRETAAKHVDGKHYTDMLRPSLLDSWQGFLPDKPQLGSEPFALSGRPGITLASTHDARSSWGTPYDELSAVDMETHQRQNAFVLSLAQALVSEPIPDSGTTLKNGFASLRGRANLLRQGEVFPDRPAEGTSLICFQAYSRFPAMVDHAGNFAVHGLADKKHSVHKAILEGFLFDTDTGRAVWAIDKPATGKSSYRVKMNRLNMETNLIMFRCAQSTFFEMLDARTFHYVYRPTLIDSRTESTPLRFWYSRLDTRSSTLGTFFLPPEVPLKLTLSDTVLDKKVILLNASAETPTGKGYRLKDWPVVTLTPYRAATDMWSLLTPRITNLEQRGIIGDRLREMAAQGQAALSAATQASQEKQWDSFLDSSRTALSIASQVYNDVDSIQKDVLLGVLFYIALFVPFAYCMERLVFGFTDITKRIAGFLFFLVAIIAIISLVHPAFQLTYSPMVVILAFFIVGLSVLVSLIIFFRFEREMKELQQRSGNVKTSGLSHSSAFAAAFILGVSNLRRRPLRTLLTCTTLTLLTFTIMNFTAVRSQTRQGWSAFRDAASYSGVLLKNIGWKDLPVEALGAMNDFSQQKYRIAPRVWYEILDRTRAPSIPVQKDISTTARARGIVGLSAIEPQISGLDKELSCGRWFRPDEQFAVILPDAMAQALGVDLSRPESTSVRIWGMPFTVVGCMKKGGLESHPDLDGEAMTPIIYPSEAATVLSDVEAEALEEGRDIARYSSRYQHIPGEETLLVPYTTLLGLGGSGGKLKALAIAGDSQETEQLATELSQRFGLMIFRGTLSPTPSTSLFYAATATKYSGIQGVAIPILICVCIVLNTMIGSVYERKNEIAIYTSVGLAPSHVSFLFIAEALALGIISIVAGYLLAQASSALLSGTAIWSGMTANYSSLAAIAAMSLVLLVVLVSTIYPSRVAANVAIPDVSRSWNMPTPEGDTLNIVLPFLINLNEQTSAGGFLQQYYAAHADVSHGLFCTDEMFCELLQPGSLPPWEGQDLHSTQSCLMIQLQVWLAPFDFGVRQNVRITFCPSDVYKGFMQIRLFLERESGEKQAWINANKGFINDLRKQLLIWRSLDDAGAENYSHKLRLSTAEELAHRDGFRIRITGREQAHDE</sequence>
<keyword evidence="4 7" id="KW-1133">Transmembrane helix</keyword>
<feature type="transmembrane region" description="Helical" evidence="7">
    <location>
        <begin position="1026"/>
        <end position="1046"/>
    </location>
</feature>
<keyword evidence="5 7" id="KW-0472">Membrane</keyword>
<evidence type="ECO:0000256" key="2">
    <source>
        <dbReference type="ARBA" id="ARBA00022475"/>
    </source>
</evidence>
<evidence type="ECO:0000256" key="8">
    <source>
        <dbReference type="SAM" id="SignalP"/>
    </source>
</evidence>
<dbReference type="RefSeq" id="WP_078685784.1">
    <property type="nucleotide sequence ID" value="NZ_FUYA01000009.1"/>
</dbReference>
<dbReference type="InterPro" id="IPR003838">
    <property type="entry name" value="ABC3_permease_C"/>
</dbReference>
<evidence type="ECO:0000256" key="5">
    <source>
        <dbReference type="ARBA" id="ARBA00023136"/>
    </source>
</evidence>
<dbReference type="EMBL" id="FUYA01000009">
    <property type="protein sequence ID" value="SKA79134.1"/>
    <property type="molecule type" value="Genomic_DNA"/>
</dbReference>
<name>A0A1T4WP53_9BACT</name>
<reference evidence="10 11" key="1">
    <citation type="submission" date="2017-02" db="EMBL/GenBank/DDBJ databases">
        <authorList>
            <person name="Peterson S.W."/>
        </authorList>
    </citation>
    <scope>NUCLEOTIDE SEQUENCE [LARGE SCALE GENOMIC DNA]</scope>
    <source>
        <strain evidence="10 11">DSM 18034</strain>
    </source>
</reference>
<evidence type="ECO:0000256" key="4">
    <source>
        <dbReference type="ARBA" id="ARBA00022989"/>
    </source>
</evidence>
<gene>
    <name evidence="10" type="ORF">SAMN02745702_02503</name>
</gene>
<dbReference type="GO" id="GO:0022857">
    <property type="term" value="F:transmembrane transporter activity"/>
    <property type="evidence" value="ECO:0007669"/>
    <property type="project" value="TreeGrafter"/>
</dbReference>
<dbReference type="Gene3D" id="3.40.630.10">
    <property type="entry name" value="Zn peptidases"/>
    <property type="match status" value="1"/>
</dbReference>
<evidence type="ECO:0000259" key="9">
    <source>
        <dbReference type="Pfam" id="PF02687"/>
    </source>
</evidence>
<feature type="transmembrane region" description="Helical" evidence="7">
    <location>
        <begin position="935"/>
        <end position="953"/>
    </location>
</feature>
<dbReference type="GO" id="GO:0005886">
    <property type="term" value="C:plasma membrane"/>
    <property type="evidence" value="ECO:0007669"/>
    <property type="project" value="UniProtKB-SubCell"/>
</dbReference>
<feature type="transmembrane region" description="Helical" evidence="7">
    <location>
        <begin position="1405"/>
        <end position="1427"/>
    </location>
</feature>
<keyword evidence="3 7" id="KW-0812">Transmembrane</keyword>
<feature type="chain" id="PRO_5012730233" evidence="8">
    <location>
        <begin position="23"/>
        <end position="1628"/>
    </location>
</feature>
<dbReference type="SUPFAM" id="SSF53187">
    <property type="entry name" value="Zn-dependent exopeptidases"/>
    <property type="match status" value="1"/>
</dbReference>
<feature type="transmembrane region" description="Helical" evidence="7">
    <location>
        <begin position="1002"/>
        <end position="1020"/>
    </location>
</feature>
<feature type="transmembrane region" description="Helical" evidence="7">
    <location>
        <begin position="1323"/>
        <end position="1343"/>
    </location>
</feature>
<organism evidence="10 11">
    <name type="scientific">Desulfobaculum bizertense DSM 18034</name>
    <dbReference type="NCBI Taxonomy" id="1121442"/>
    <lineage>
        <taxon>Bacteria</taxon>
        <taxon>Pseudomonadati</taxon>
        <taxon>Thermodesulfobacteriota</taxon>
        <taxon>Desulfovibrionia</taxon>
        <taxon>Desulfovibrionales</taxon>
        <taxon>Desulfovibrionaceae</taxon>
        <taxon>Desulfobaculum</taxon>
    </lineage>
</organism>
<feature type="domain" description="ABC3 transporter permease C-terminal" evidence="9">
    <location>
        <begin position="1326"/>
        <end position="1434"/>
    </location>
</feature>
<feature type="transmembrane region" description="Helical" evidence="7">
    <location>
        <begin position="1363"/>
        <end position="1385"/>
    </location>
</feature>
<evidence type="ECO:0000256" key="1">
    <source>
        <dbReference type="ARBA" id="ARBA00004651"/>
    </source>
</evidence>
<comment type="similarity">
    <text evidence="6">Belongs to the ABC-4 integral membrane protein family.</text>
</comment>
<dbReference type="Gene3D" id="3.50.30.30">
    <property type="match status" value="1"/>
</dbReference>
<evidence type="ECO:0000256" key="6">
    <source>
        <dbReference type="ARBA" id="ARBA00038076"/>
    </source>
</evidence>
<keyword evidence="2" id="KW-1003">Cell membrane</keyword>
<evidence type="ECO:0000313" key="11">
    <source>
        <dbReference type="Proteomes" id="UP000189733"/>
    </source>
</evidence>
<dbReference type="PANTHER" id="PTHR30572:SF4">
    <property type="entry name" value="ABC TRANSPORTER PERMEASE YTRF"/>
    <property type="match status" value="1"/>
</dbReference>
<evidence type="ECO:0000256" key="3">
    <source>
        <dbReference type="ARBA" id="ARBA00022692"/>
    </source>
</evidence>
<evidence type="ECO:0000313" key="10">
    <source>
        <dbReference type="EMBL" id="SKA79134.1"/>
    </source>
</evidence>
<proteinExistence type="inferred from homology"/>
<protein>
    <submittedName>
        <fullName evidence="10">MacB-like core domain-containing protein</fullName>
    </submittedName>
</protein>
<dbReference type="STRING" id="1121442.SAMN02745702_02503"/>
<dbReference type="Proteomes" id="UP000189733">
    <property type="component" value="Unassembled WGS sequence"/>
</dbReference>
<dbReference type="InterPro" id="IPR050250">
    <property type="entry name" value="Macrolide_Exporter_MacB"/>
</dbReference>
<keyword evidence="8" id="KW-0732">Signal</keyword>